<accession>A0A8H4TET8</accession>
<evidence type="ECO:0000313" key="3">
    <source>
        <dbReference type="Proteomes" id="UP000622797"/>
    </source>
</evidence>
<feature type="transmembrane region" description="Helical" evidence="1">
    <location>
        <begin position="35"/>
        <end position="56"/>
    </location>
</feature>
<keyword evidence="1" id="KW-0472">Membrane</keyword>
<protein>
    <submittedName>
        <fullName evidence="2">Uncharacterized protein</fullName>
    </submittedName>
</protein>
<evidence type="ECO:0000256" key="1">
    <source>
        <dbReference type="SAM" id="Phobius"/>
    </source>
</evidence>
<keyword evidence="1" id="KW-1133">Transmembrane helix</keyword>
<dbReference type="AlphaFoldDB" id="A0A8H4TET8"/>
<organism evidence="2 3">
    <name type="scientific">Fusarium sarcochroum</name>
    <dbReference type="NCBI Taxonomy" id="1208366"/>
    <lineage>
        <taxon>Eukaryota</taxon>
        <taxon>Fungi</taxon>
        <taxon>Dikarya</taxon>
        <taxon>Ascomycota</taxon>
        <taxon>Pezizomycotina</taxon>
        <taxon>Sordariomycetes</taxon>
        <taxon>Hypocreomycetidae</taxon>
        <taxon>Hypocreales</taxon>
        <taxon>Nectriaceae</taxon>
        <taxon>Fusarium</taxon>
        <taxon>Fusarium lateritium species complex</taxon>
    </lineage>
</organism>
<sequence length="253" mass="27799">MVMAAKYKPLASPDQSLREEVVELTVLSAKLRHPIWMVAGYSSVALLAWIVICIPVSRPLTTKHDELYIPKPDAKTAWSSYGMDDRGENRRLHDCLTEGEDANIVHKSDKRAGVENLEGVQNKAPLLTIALALFGWASYLEKQTSNPSTYRSYIENSAGSQRETALCAYLAPLKFLLAAGESYKLASSSVQECIMLNSGGKDGDMIGLEVADRVYGILIARDPKVVSNMLTAAAFLANQKWLYNGGDRSPLFI</sequence>
<dbReference type="Proteomes" id="UP000622797">
    <property type="component" value="Unassembled WGS sequence"/>
</dbReference>
<keyword evidence="1" id="KW-0812">Transmembrane</keyword>
<gene>
    <name evidence="2" type="ORF">FSARC_11546</name>
</gene>
<dbReference type="OrthoDB" id="5381672at2759"/>
<name>A0A8H4TET8_9HYPO</name>
<reference evidence="2" key="1">
    <citation type="journal article" date="2020" name="BMC Genomics">
        <title>Correction to: Identification and distribution of gene clusters required for synthesis of sphingolipid metabolism inhibitors in diverse species of the filamentous fungus Fusarium.</title>
        <authorList>
            <person name="Kim H.S."/>
            <person name="Lohmar J.M."/>
            <person name="Busman M."/>
            <person name="Brown D.W."/>
            <person name="Naumann T.A."/>
            <person name="Divon H.H."/>
            <person name="Lysoe E."/>
            <person name="Uhlig S."/>
            <person name="Proctor R.H."/>
        </authorList>
    </citation>
    <scope>NUCLEOTIDE SEQUENCE</scope>
    <source>
        <strain evidence="2">NRRL 20472</strain>
    </source>
</reference>
<proteinExistence type="predicted"/>
<keyword evidence="3" id="KW-1185">Reference proteome</keyword>
<reference evidence="2" key="2">
    <citation type="submission" date="2020-05" db="EMBL/GenBank/DDBJ databases">
        <authorList>
            <person name="Kim H.-S."/>
            <person name="Proctor R.H."/>
            <person name="Brown D.W."/>
        </authorList>
    </citation>
    <scope>NUCLEOTIDE SEQUENCE</scope>
    <source>
        <strain evidence="2">NRRL 20472</strain>
    </source>
</reference>
<dbReference type="EMBL" id="JABEXW010000752">
    <property type="protein sequence ID" value="KAF4956544.1"/>
    <property type="molecule type" value="Genomic_DNA"/>
</dbReference>
<comment type="caution">
    <text evidence="2">The sequence shown here is derived from an EMBL/GenBank/DDBJ whole genome shotgun (WGS) entry which is preliminary data.</text>
</comment>
<evidence type="ECO:0000313" key="2">
    <source>
        <dbReference type="EMBL" id="KAF4956544.1"/>
    </source>
</evidence>